<proteinExistence type="predicted"/>
<sequence>MYIHFDPWQEKHKKPFGAIKVGRPVEFMLEAYDIDITSAELYVYGDGKLIPEIVMLENKSPGRFYATYTPQKSGLYFYYFKLVSRQNEQELVQYYCAAQGGVGQLTSSSELLESHSYQLTCYETEVKAPKWYQNGICYQIFPDRFYNGNLTGYIDNKKPNIFIYGRKSDRPMYIRKKDGSIARWDFYGGNLKGIIKKIPYLQRLGVTIVYLNPIFEATSNHRYDTNDYLKIDSMLGTEKIFRELVTKLHQANIKLILDGVFSHVGKNSRYFNAGGLYGEHAGAARDQKSPYYPWFSFEHYPDQYRSWWGISDLPVVDKNDPNFQKFIYGENESVLAKWNRVGVDGWRLDVADELPGSFIQNIKKNLTRYKERVLIGEVWEDASNKITYNKRRHYVNGDELDGVMNYPLRKAIIALLNEEEPVETIAKTLMQLRENYPLEFYKNSLNNIGTHDTKRILTALQGDEHKVELAFALMLMFPGVPCIYYGDEVGLAGESDPDNRRFYPWGRENETLLAKVKQLVAKRKATDVLVDGELTLLAGENFFAVGRYLGTKKYIYLVNASARPNDFYADKLQQYHDELNLRALLTKLNGKTLAPFEGIDVEV</sequence>
<dbReference type="SMART" id="SM00642">
    <property type="entry name" value="Aamy"/>
    <property type="match status" value="1"/>
</dbReference>
<reference evidence="4 5" key="1">
    <citation type="submission" date="2024-03" db="EMBL/GenBank/DDBJ databases">
        <title>Mouse gut bacterial collection (mGBC) of GemPharmatech.</title>
        <authorList>
            <person name="He Y."/>
            <person name="Dong L."/>
            <person name="Wu D."/>
            <person name="Gao X."/>
            <person name="Lin Z."/>
        </authorList>
    </citation>
    <scope>NUCLEOTIDE SEQUENCE [LARGE SCALE GENOMIC DNA]</scope>
    <source>
        <strain evidence="4 5">15-30</strain>
    </source>
</reference>
<protein>
    <submittedName>
        <fullName evidence="4">Glycoside hydrolase family 13 protein</fullName>
    </submittedName>
</protein>
<dbReference type="PANTHER" id="PTHR10357">
    <property type="entry name" value="ALPHA-AMYLASE FAMILY MEMBER"/>
    <property type="match status" value="1"/>
</dbReference>
<dbReference type="InterPro" id="IPR006047">
    <property type="entry name" value="GH13_cat_dom"/>
</dbReference>
<comment type="caution">
    <text evidence="4">The sequence shown here is derived from an EMBL/GenBank/DDBJ whole genome shotgun (WGS) entry which is preliminary data.</text>
</comment>
<keyword evidence="2" id="KW-0326">Glycosidase</keyword>
<evidence type="ECO:0000259" key="3">
    <source>
        <dbReference type="SMART" id="SM00642"/>
    </source>
</evidence>
<accession>A0ABV4DQM1</accession>
<dbReference type="CDD" id="cd11338">
    <property type="entry name" value="AmyAc_CMD"/>
    <property type="match status" value="1"/>
</dbReference>
<gene>
    <name evidence="4" type="ORF">AALT52_04610</name>
</gene>
<keyword evidence="5" id="KW-1185">Reference proteome</keyword>
<name>A0ABV4DQM1_9LACO</name>
<dbReference type="Gene3D" id="3.90.400.10">
    <property type="entry name" value="Oligo-1,6-glucosidase, Domain 2"/>
    <property type="match status" value="1"/>
</dbReference>
<keyword evidence="1 4" id="KW-0378">Hydrolase</keyword>
<dbReference type="SUPFAM" id="SSF51445">
    <property type="entry name" value="(Trans)glycosidases"/>
    <property type="match status" value="1"/>
</dbReference>
<evidence type="ECO:0000313" key="4">
    <source>
        <dbReference type="EMBL" id="MEY8662173.1"/>
    </source>
</evidence>
<dbReference type="InterPro" id="IPR045857">
    <property type="entry name" value="O16G_dom_2"/>
</dbReference>
<evidence type="ECO:0000256" key="2">
    <source>
        <dbReference type="ARBA" id="ARBA00023295"/>
    </source>
</evidence>
<dbReference type="Gene3D" id="3.20.20.80">
    <property type="entry name" value="Glycosidases"/>
    <property type="match status" value="1"/>
</dbReference>
<dbReference type="GO" id="GO:0016787">
    <property type="term" value="F:hydrolase activity"/>
    <property type="evidence" value="ECO:0007669"/>
    <property type="project" value="UniProtKB-KW"/>
</dbReference>
<dbReference type="Proteomes" id="UP001565236">
    <property type="component" value="Unassembled WGS sequence"/>
</dbReference>
<evidence type="ECO:0000256" key="1">
    <source>
        <dbReference type="ARBA" id="ARBA00022801"/>
    </source>
</evidence>
<evidence type="ECO:0000313" key="5">
    <source>
        <dbReference type="Proteomes" id="UP001565236"/>
    </source>
</evidence>
<dbReference type="InterPro" id="IPR017853">
    <property type="entry name" value="GH"/>
</dbReference>
<dbReference type="PANTHER" id="PTHR10357:SF210">
    <property type="entry name" value="MALTODEXTRIN GLUCOSIDASE"/>
    <property type="match status" value="1"/>
</dbReference>
<feature type="domain" description="Glycosyl hydrolase family 13 catalytic" evidence="3">
    <location>
        <begin position="139"/>
        <end position="523"/>
    </location>
</feature>
<dbReference type="EMBL" id="JBCLUF010000012">
    <property type="protein sequence ID" value="MEY8662173.1"/>
    <property type="molecule type" value="Genomic_DNA"/>
</dbReference>
<dbReference type="Pfam" id="PF00128">
    <property type="entry name" value="Alpha-amylase"/>
    <property type="match status" value="1"/>
</dbReference>
<organism evidence="4 5">
    <name type="scientific">Ligilactobacillus faecis</name>
    <dbReference type="NCBI Taxonomy" id="762833"/>
    <lineage>
        <taxon>Bacteria</taxon>
        <taxon>Bacillati</taxon>
        <taxon>Bacillota</taxon>
        <taxon>Bacilli</taxon>
        <taxon>Lactobacillales</taxon>
        <taxon>Lactobacillaceae</taxon>
        <taxon>Ligilactobacillus</taxon>
    </lineage>
</organism>